<dbReference type="EMBL" id="CP002738">
    <property type="protein sequence ID" value="AEF98488.1"/>
    <property type="molecule type" value="Genomic_DNA"/>
</dbReference>
<name>F9ZX27_METMM</name>
<dbReference type="SUPFAM" id="SSF56726">
    <property type="entry name" value="DNA topoisomerase IV, alpha subunit"/>
    <property type="match status" value="1"/>
</dbReference>
<dbReference type="Gene3D" id="3.40.1360.10">
    <property type="match status" value="1"/>
</dbReference>
<dbReference type="eggNOG" id="COG1697">
    <property type="taxonomic scope" value="Bacteria"/>
</dbReference>
<dbReference type="OrthoDB" id="186173at2"/>
<keyword evidence="3" id="KW-1185">Reference proteome</keyword>
<proteinExistence type="predicted"/>
<protein>
    <recommendedName>
        <fullName evidence="1">Wadjet protein JetD C-terminal domain-containing protein</fullName>
    </recommendedName>
</protein>
<dbReference type="InterPro" id="IPR024534">
    <property type="entry name" value="JetD_C"/>
</dbReference>
<reference evidence="3" key="3">
    <citation type="submission" date="2011-05" db="EMBL/GenBank/DDBJ databases">
        <title>Complete sequence of Methylomonas methanica MC09.</title>
        <authorList>
            <consortium name="US DOE Joint Genome Institute"/>
            <person name="Lucas S."/>
            <person name="Han J."/>
            <person name="Lapidus A."/>
            <person name="Cheng J.-F."/>
            <person name="Goodwin L."/>
            <person name="Pitluck S."/>
            <person name="Peters L."/>
            <person name="Mikhailova N."/>
            <person name="Teshima H."/>
            <person name="Han C."/>
            <person name="Tapia R."/>
            <person name="Land M."/>
            <person name="Hauser L."/>
            <person name="Kyrpides N."/>
            <person name="Ivanova N."/>
            <person name="Pagani I."/>
            <person name="Stein L."/>
            <person name="Woyke T."/>
        </authorList>
    </citation>
    <scope>NUCLEOTIDE SEQUENCE [LARGE SCALE GENOMIC DNA]</scope>
    <source>
        <strain evidence="3">MC09</strain>
    </source>
</reference>
<accession>F9ZX27</accession>
<dbReference type="AlphaFoldDB" id="F9ZX27"/>
<organism evidence="2 3">
    <name type="scientific">Methylomonas methanica (strain DSM 25384 / MC09)</name>
    <dbReference type="NCBI Taxonomy" id="857087"/>
    <lineage>
        <taxon>Bacteria</taxon>
        <taxon>Pseudomonadati</taxon>
        <taxon>Pseudomonadota</taxon>
        <taxon>Gammaproteobacteria</taxon>
        <taxon>Methylococcales</taxon>
        <taxon>Methylococcaceae</taxon>
        <taxon>Methylomonas</taxon>
    </lineage>
</organism>
<dbReference type="STRING" id="857087.Metme_0034"/>
<evidence type="ECO:0000313" key="2">
    <source>
        <dbReference type="EMBL" id="AEF98488.1"/>
    </source>
</evidence>
<reference evidence="2 3" key="1">
    <citation type="journal article" date="2011" name="J. Bacteriol.">
        <title>Complete Genome Sequence of the Aerobic Marine Methanotroph Methylomonas methanica MC09.</title>
        <authorList>
            <person name="Boden R."/>
            <person name="Cunliffe M."/>
            <person name="Scanlan J."/>
            <person name="Moussard H."/>
            <person name="Kits K.D."/>
            <person name="Klotz M.G."/>
            <person name="Jetten M.S."/>
            <person name="Vuilleumier S."/>
            <person name="Han J."/>
            <person name="Peters L."/>
            <person name="Mikhailova N."/>
            <person name="Teshima H."/>
            <person name="Tapia R."/>
            <person name="Kyrpides N."/>
            <person name="Ivanova N."/>
            <person name="Pagani I."/>
            <person name="Cheng J.F."/>
            <person name="Goodwin L."/>
            <person name="Han C."/>
            <person name="Hauser L."/>
            <person name="Land M.L."/>
            <person name="Lapidus A."/>
            <person name="Lucas S."/>
            <person name="Pitluck S."/>
            <person name="Woyke T."/>
            <person name="Stein L."/>
            <person name="Murrell J.C."/>
        </authorList>
    </citation>
    <scope>NUCLEOTIDE SEQUENCE [LARGE SCALE GENOMIC DNA]</scope>
    <source>
        <strain evidence="2 3">MC09</strain>
    </source>
</reference>
<gene>
    <name evidence="2" type="ordered locus">Metme_0034</name>
</gene>
<dbReference type="KEGG" id="mmt:Metme_0034"/>
<dbReference type="InterPro" id="IPR036078">
    <property type="entry name" value="Spo11/TopoVI_A_sf"/>
</dbReference>
<evidence type="ECO:0000259" key="1">
    <source>
        <dbReference type="Pfam" id="PF09983"/>
    </source>
</evidence>
<sequence>MREGVVLSGEEAANSILGKLLKRAENALAKDASRAISLRLSDKSVPEYWRLQRHKDKLECNAVLRVAEKQGGIKIEWDKRADENSQVERVLLLNENLLASYLGVVPRWVLIEQASREFALYLALYPILEQVLEKWRHGSQVRNSKPGDFEVWISAIRVIDYCRNKVGDDIPIRRLSASIFSNSKRLETLVPYIDSLIQNDLSAAIREAEEVFSELGLVKFPPTLLLAGDLAVLYGQQETRVLRPYIGLAPKEIKAIKKEVSFSYLLTVENLTTFHELVSQRPQGAIVFYTGGMPSPSWKRVYKLLLQELPRNASIYHWGDIDGGGFRIANHLAMCCLEVGFDLRLHCMTASLLSSDTVIARDLSLAERTQIQNICERWSWKNEKDGLGPVAIEQEALPIVWPAT</sequence>
<feature type="domain" description="Wadjet protein JetD C-terminal" evidence="1">
    <location>
        <begin position="259"/>
        <end position="333"/>
    </location>
</feature>
<dbReference type="Proteomes" id="UP000008888">
    <property type="component" value="Chromosome"/>
</dbReference>
<dbReference type="HOGENOM" id="CLU_705328_0_0_6"/>
<dbReference type="GO" id="GO:0005694">
    <property type="term" value="C:chromosome"/>
    <property type="evidence" value="ECO:0007669"/>
    <property type="project" value="InterPro"/>
</dbReference>
<reference key="2">
    <citation type="submission" date="2011-05" db="EMBL/GenBank/DDBJ databases">
        <title>Complete genome sequence of the aerobic marine methanotroph Methylomonas methanica MC09.</title>
        <authorList>
            <person name="Boden R."/>
            <person name="Cunliffe M."/>
            <person name="Scanlan J."/>
            <person name="Moussard H."/>
            <person name="Kits K.D."/>
            <person name="Klotz M."/>
            <person name="Jetten M."/>
            <person name="Vuilleumier S."/>
            <person name="Han J."/>
            <person name="Peters L."/>
            <person name="Mikhailova N."/>
            <person name="Teshima H."/>
            <person name="Tapia R."/>
            <person name="Kyrpides N."/>
            <person name="Ivanova N."/>
            <person name="Pagani I."/>
            <person name="Cheng J.-F."/>
            <person name="Goodwin L."/>
            <person name="Han C."/>
            <person name="Hauser L."/>
            <person name="Land M."/>
            <person name="Lapidus A."/>
            <person name="Lucas S."/>
            <person name="Pitluck S."/>
            <person name="Woyke T."/>
            <person name="Stein L.Y."/>
            <person name="Murrell C."/>
        </authorList>
    </citation>
    <scope>NUCLEOTIDE SEQUENCE</scope>
    <source>
        <strain>MC09</strain>
    </source>
</reference>
<dbReference type="Pfam" id="PF09983">
    <property type="entry name" value="JetD_C"/>
    <property type="match status" value="1"/>
</dbReference>
<evidence type="ECO:0000313" key="3">
    <source>
        <dbReference type="Proteomes" id="UP000008888"/>
    </source>
</evidence>
<dbReference type="GO" id="GO:0003677">
    <property type="term" value="F:DNA binding"/>
    <property type="evidence" value="ECO:0007669"/>
    <property type="project" value="InterPro"/>
</dbReference>